<feature type="domain" description="VWFA" evidence="2">
    <location>
        <begin position="1023"/>
        <end position="1185"/>
    </location>
</feature>
<protein>
    <submittedName>
        <fullName evidence="3">VWA domain containing CoxE-like protein</fullName>
    </submittedName>
</protein>
<evidence type="ECO:0000256" key="1">
    <source>
        <dbReference type="SAM" id="MobiDB-lite"/>
    </source>
</evidence>
<keyword evidence="4" id="KW-1185">Reference proteome</keyword>
<dbReference type="InterPro" id="IPR008912">
    <property type="entry name" value="Uncharacterised_CoxE"/>
</dbReference>
<dbReference type="PANTHER" id="PTHR30634">
    <property type="entry name" value="OUTER MEMBRANE LOLAB LIPOPROTEIN INSERTION APPARATUS"/>
    <property type="match status" value="1"/>
</dbReference>
<gene>
    <name evidence="3" type="ORF">S1361_36665</name>
</gene>
<feature type="compositionally biased region" description="Pro residues" evidence="1">
    <location>
        <begin position="786"/>
        <end position="813"/>
    </location>
</feature>
<dbReference type="SMART" id="SM00327">
    <property type="entry name" value="VWA"/>
    <property type="match status" value="1"/>
</dbReference>
<evidence type="ECO:0000313" key="3">
    <source>
        <dbReference type="EMBL" id="QTE02925.1"/>
    </source>
</evidence>
<dbReference type="InterPro" id="IPR043737">
    <property type="entry name" value="DUF5682"/>
</dbReference>
<evidence type="ECO:0000259" key="2">
    <source>
        <dbReference type="SMART" id="SM00327"/>
    </source>
</evidence>
<evidence type="ECO:0000313" key="4">
    <source>
        <dbReference type="Proteomes" id="UP000663908"/>
    </source>
</evidence>
<dbReference type="Pfam" id="PF05762">
    <property type="entry name" value="VWA_CoxE"/>
    <property type="match status" value="1"/>
</dbReference>
<reference evidence="3 4" key="1">
    <citation type="submission" date="2021-03" db="EMBL/GenBank/DDBJ databases">
        <title>Complete genome sequence of Streptomyces cyanogenus S136, producer of anticancer angucycline landomycin A.</title>
        <authorList>
            <person name="Hrab P."/>
            <person name="Ruckert C."/>
            <person name="Busche T."/>
            <person name="Ostash I."/>
            <person name="Kalinowski J."/>
            <person name="Fedorenko V."/>
            <person name="Yushchuk O."/>
            <person name="Ostash B."/>
        </authorList>
    </citation>
    <scope>NUCLEOTIDE SEQUENCE [LARGE SCALE GENOMIC DNA]</scope>
    <source>
        <strain evidence="3 4">S136</strain>
    </source>
</reference>
<dbReference type="PANTHER" id="PTHR30634:SF16">
    <property type="entry name" value="OUTER-MEMBRANE LIPOPROTEIN LOLB"/>
    <property type="match status" value="1"/>
</dbReference>
<organism evidence="3 4">
    <name type="scientific">Streptomyces cyanogenus</name>
    <dbReference type="NCBI Taxonomy" id="80860"/>
    <lineage>
        <taxon>Bacteria</taxon>
        <taxon>Bacillati</taxon>
        <taxon>Actinomycetota</taxon>
        <taxon>Actinomycetes</taxon>
        <taxon>Kitasatosporales</taxon>
        <taxon>Streptomycetaceae</taxon>
        <taxon>Streptomyces</taxon>
    </lineage>
</organism>
<sequence>MPAPAAPAVFLGVRHHSPACARLVADTIRTLRPACVLVEGPADMNARMDELLLGHTLPVAVFSHYRDDQRVATSWTPLCDYSPEWIALREGRAAGAEVRFIDLPAWHPAVAGHPDRYANRYADAEARYAEATRRLCEHFAVDSPDALWDGLFEVTEPGTGPQELRARLDAYFELVRGDADADSGDQAREEYMASWVRAALARAGDRPVLVVTGGFHQPALRALSARHAAAAAPADWPAVPEPPQGALGGSFLVPYSFRQLDAFAGYQSGMPSPGYYQRLWERGPEAAGQGLLRAVTERLRARGIPLSTADLIAARSLSQGLARLRGHPCETRVDVLDGLAGALITDDLDRPLPWTTRGTLGAGTHPVVVEMVAACTGEAVGRLHPDTPLPPLVHDAAAHLAHLGLADVTTPVTLDLTKERDLSRSRALHRLRVLDVPGFTRVSGPAHGVDPVFTEVWEPRPAAAGREAALIEAGAYGARLDEAAAALLGKRTRAAGPELGALAGLLFDTVLCGTGPLCADLLTALADQVGQAGDLGPLGEVLSAALGLWRHDRVFGVARDGLLGAVVGSAADRVFRLAEGLHGGPGADLAALRALAAARDALRHAPALLSVTPEAAAEAAARISRDPRAPAALRGAAFGLRWALGVPDDPGPVVQALAAAAVDTLGDWLTGLFAVAREEVAHGTTTEDDSLIDIVDGVVSALPEAGFLGGLPALRQAFSFFPPRERERIAERLLHRRSLRGSARSLLRTPADPLLLARARALEENVTRLLDRHGLAAAPVPGAVSAPPPGGARMNPAPPDPPPAPTATPPAPDPGLERWRLILGAPAERCTGPLHGTSAARDAALDWLYGRDDDLRRRGVRRGAADSREGGSGPSRLTPVDWLDDIHRLFPKETVERLERDAVEQYEIHEIVTDPDVLARVEPSQTLLRAVLRTKHLMNPQVLAAARRIVETVVRQLMERLQPEVRRAFTGSRTRRPSRLPLARDFDFRTTIRANLAHYQPEERRILIQRPRFHSRTRRHLEQWQLVLLVDQSGSMAGSVIHSAVTAACLWSLPGLKTHLVAFDTAVVDLTSEVTDPVELLMRVQLGGGTDIARAVDYGASLVENPRRTIVALVSDFYEGGDPFRLVRTVRHLVEQGTTVLCLAALDEAADPVYDRDLAGRLAAVGAPVGAMTPGRLAEFVAERIGRGGQAR</sequence>
<dbReference type="InterPro" id="IPR002035">
    <property type="entry name" value="VWF_A"/>
</dbReference>
<proteinExistence type="predicted"/>
<name>A0ABX7U1K5_STRCY</name>
<dbReference type="EMBL" id="CP071839">
    <property type="protein sequence ID" value="QTE02925.1"/>
    <property type="molecule type" value="Genomic_DNA"/>
</dbReference>
<dbReference type="InterPro" id="IPR050458">
    <property type="entry name" value="LolB"/>
</dbReference>
<dbReference type="Proteomes" id="UP000663908">
    <property type="component" value="Chromosome"/>
</dbReference>
<feature type="region of interest" description="Disordered" evidence="1">
    <location>
        <begin position="779"/>
        <end position="814"/>
    </location>
</feature>
<dbReference type="Pfam" id="PF18934">
    <property type="entry name" value="DUF5682"/>
    <property type="match status" value="1"/>
</dbReference>
<dbReference type="InterPro" id="IPR036465">
    <property type="entry name" value="vWFA_dom_sf"/>
</dbReference>
<accession>A0ABX7U1K5</accession>
<dbReference type="Gene3D" id="3.40.50.410">
    <property type="entry name" value="von Willebrand factor, type A domain"/>
    <property type="match status" value="1"/>
</dbReference>
<dbReference type="RefSeq" id="WP_243769438.1">
    <property type="nucleotide sequence ID" value="NZ_CP071839.1"/>
</dbReference>
<dbReference type="SUPFAM" id="SSF53300">
    <property type="entry name" value="vWA-like"/>
    <property type="match status" value="1"/>
</dbReference>